<sequence length="887" mass="98368">MNVNKLAVTAAEALQTALGIATDVDASACEPVHLLKALLASGERNLDSIIEKVGADPRAVEHQADDAIAKQPKISGDSLSQMGLSRELVKVFDAAEKLATKMGDSYVTTEHLLIALSEEKSDAGSILRGDGLTAKRIQEVYENLRGDEHVTSADAKPEFEALERYGRNVCELARMGKLDPVIGRVEEIRRTIQVLSRRTKNNPVLIGEPGVGKTAIVEGLAERIVAGDVPSTLKDKDIVELDMSALVAGAKYRGEFEERLKSVVKEVQKSNGQVILFIDELHTIVGAGGGEGSMDAGNILKPALARGELRAIGATTLDEYRKYIEKDAALARRFQTVMVSEPTVEDTISILRGLKEKYEMHHGVRITDAALVSAADLSNRYISDRFLPDKAIDLVDEAASRLRMELDSMPAEIDAMDRQMTQMQIEEQALMKEEDAASKDRLEQLRREMALMREKLDGVKASWQNEKSAIDRVQDLKRQIDEAKNEEERATRSGDLARASEIRYATIPDLQRQYDEAEKLLMDKEDDGMLKEEVTTGEIADVVSSWTGVPVTKMMQGEMDKLKNLEEELHKRVIGQEDAVRAVASAVRRSRAGLADPDRPLGSFFFLGPTGVGKTELAKALAEYLFDDERALIRIDMSEYMEKFSVQRLIGAPPGYVGYDEGGQLTEAVRRHPYSVILLDEMEKAHPDVFNILLQVLDDGRLTDGQGRIVSFKNTIIIMTSNVGSQFIASAQAIANPEEVTEQVNEALRATFKPEFLNRIDDVVVFHALMLDDIEKIVDIQLKGVRERLRRQRLKLQLTPAAVQALALEGLDPVYGARPLKRLIQRQVVDNVASLILDGRVREGDTVEVDVDDKQGFYARLVGASLKETQEDYEEVEPIEPDDVQED</sequence>
<dbReference type="InterPro" id="IPR050130">
    <property type="entry name" value="ClpA_ClpB"/>
</dbReference>
<dbReference type="Pfam" id="PF00004">
    <property type="entry name" value="AAA"/>
    <property type="match status" value="1"/>
</dbReference>
<dbReference type="GO" id="GO:0005524">
    <property type="term" value="F:ATP binding"/>
    <property type="evidence" value="ECO:0007669"/>
    <property type="project" value="UniProtKB-UniRule"/>
</dbReference>
<dbReference type="InterPro" id="IPR003593">
    <property type="entry name" value="AAA+_ATPase"/>
</dbReference>
<dbReference type="FunFam" id="3.40.50.300:FF:000010">
    <property type="entry name" value="Chaperone clpB 1, putative"/>
    <property type="match status" value="1"/>
</dbReference>
<evidence type="ECO:0000256" key="9">
    <source>
        <dbReference type="ARBA" id="ARBA00026057"/>
    </source>
</evidence>
<dbReference type="PROSITE" id="PS51903">
    <property type="entry name" value="CLP_R"/>
    <property type="match status" value="1"/>
</dbReference>
<dbReference type="InterPro" id="IPR027417">
    <property type="entry name" value="P-loop_NTPase"/>
</dbReference>
<dbReference type="SMART" id="SM01086">
    <property type="entry name" value="ClpB_D2-small"/>
    <property type="match status" value="1"/>
</dbReference>
<comment type="caution">
    <text evidence="13">The sequence shown here is derived from an EMBL/GenBank/DDBJ whole genome shotgun (WGS) entry which is preliminary data.</text>
</comment>
<dbReference type="InterPro" id="IPR017730">
    <property type="entry name" value="Chaperonin_ClpB"/>
</dbReference>
<dbReference type="Pfam" id="PF07724">
    <property type="entry name" value="AAA_2"/>
    <property type="match status" value="1"/>
</dbReference>
<keyword evidence="4 11" id="KW-0547">Nucleotide-binding</keyword>
<keyword evidence="8 11" id="KW-0143">Chaperone</keyword>
<dbReference type="GO" id="GO:0005737">
    <property type="term" value="C:cytoplasm"/>
    <property type="evidence" value="ECO:0007669"/>
    <property type="project" value="UniProtKB-SubCell"/>
</dbReference>
<organism evidence="13 14">
    <name type="scientific">Muricaecibacterium torontonense</name>
    <dbReference type="NCBI Taxonomy" id="3032871"/>
    <lineage>
        <taxon>Bacteria</taxon>
        <taxon>Bacillati</taxon>
        <taxon>Actinomycetota</taxon>
        <taxon>Coriobacteriia</taxon>
        <taxon>Coriobacteriales</taxon>
        <taxon>Atopobiaceae</taxon>
        <taxon>Muricaecibacterium</taxon>
    </lineage>
</organism>
<dbReference type="InterPro" id="IPR041546">
    <property type="entry name" value="ClpA/ClpB_AAA_lid"/>
</dbReference>
<accession>A0A4S2F3L2</accession>
<proteinExistence type="inferred from homology"/>
<dbReference type="InterPro" id="IPR019489">
    <property type="entry name" value="Clp_ATPase_C"/>
</dbReference>
<comment type="subunit">
    <text evidence="9">Homohexamer. The oligomerization is ATP-dependent.</text>
</comment>
<evidence type="ECO:0000256" key="4">
    <source>
        <dbReference type="ARBA" id="ARBA00022741"/>
    </source>
</evidence>
<dbReference type="SUPFAM" id="SSF52540">
    <property type="entry name" value="P-loop containing nucleoside triphosphate hydrolases"/>
    <property type="match status" value="2"/>
</dbReference>
<gene>
    <name evidence="11 13" type="primary">clpB</name>
    <name evidence="13" type="ORF">E5334_00340</name>
</gene>
<evidence type="ECO:0000256" key="7">
    <source>
        <dbReference type="ARBA" id="ARBA00023054"/>
    </source>
</evidence>
<dbReference type="Proteomes" id="UP000310263">
    <property type="component" value="Unassembled WGS sequence"/>
</dbReference>
<dbReference type="NCBIfam" id="TIGR03346">
    <property type="entry name" value="chaperone_ClpB"/>
    <property type="match status" value="1"/>
</dbReference>
<dbReference type="OrthoDB" id="9803641at2"/>
<evidence type="ECO:0000256" key="3">
    <source>
        <dbReference type="ARBA" id="ARBA00022737"/>
    </source>
</evidence>
<dbReference type="CDD" id="cd19499">
    <property type="entry name" value="RecA-like_ClpB_Hsp104-like"/>
    <property type="match status" value="1"/>
</dbReference>
<dbReference type="InterPro" id="IPR018368">
    <property type="entry name" value="ClpA/B_CS1"/>
</dbReference>
<evidence type="ECO:0000313" key="14">
    <source>
        <dbReference type="Proteomes" id="UP000310263"/>
    </source>
</evidence>
<reference evidence="13 14" key="1">
    <citation type="submission" date="2019-04" db="EMBL/GenBank/DDBJ databases">
        <title>Microbes associate with the intestines of laboratory mice.</title>
        <authorList>
            <person name="Navarre W."/>
            <person name="Wong E."/>
            <person name="Huang K."/>
            <person name="Tropini C."/>
            <person name="Ng K."/>
            <person name="Yu B."/>
        </authorList>
    </citation>
    <scope>NUCLEOTIDE SEQUENCE [LARGE SCALE GENOMIC DNA]</scope>
    <source>
        <strain evidence="13 14">NM07_P-09</strain>
    </source>
</reference>
<comment type="function">
    <text evidence="11">Part of a stress-induced multi-chaperone system, it is involved in the recovery of the cell from heat-induced damage, in cooperation with DnaK, DnaJ and GrpE.</text>
</comment>
<dbReference type="EMBL" id="SRYE01000001">
    <property type="protein sequence ID" value="TGY63007.1"/>
    <property type="molecule type" value="Genomic_DNA"/>
</dbReference>
<dbReference type="PROSITE" id="PS00870">
    <property type="entry name" value="CLPAB_1"/>
    <property type="match status" value="1"/>
</dbReference>
<dbReference type="InterPro" id="IPR001270">
    <property type="entry name" value="ClpA/B"/>
</dbReference>
<evidence type="ECO:0000256" key="1">
    <source>
        <dbReference type="ARBA" id="ARBA00004496"/>
    </source>
</evidence>
<dbReference type="SUPFAM" id="SSF81923">
    <property type="entry name" value="Double Clp-N motif"/>
    <property type="match status" value="1"/>
</dbReference>
<evidence type="ECO:0000256" key="5">
    <source>
        <dbReference type="ARBA" id="ARBA00022840"/>
    </source>
</evidence>
<comment type="subcellular location">
    <subcellularLocation>
        <location evidence="1 11">Cytoplasm</location>
    </subcellularLocation>
</comment>
<name>A0A4S2F3L2_9ACTN</name>
<dbReference type="Pfam" id="PF10431">
    <property type="entry name" value="ClpB_D2-small"/>
    <property type="match status" value="1"/>
</dbReference>
<evidence type="ECO:0000259" key="12">
    <source>
        <dbReference type="PROSITE" id="PS51903"/>
    </source>
</evidence>
<dbReference type="RefSeq" id="WP_136011633.1">
    <property type="nucleotide sequence ID" value="NZ_SRYE01000001.1"/>
</dbReference>
<keyword evidence="7 11" id="KW-0175">Coiled coil</keyword>
<dbReference type="SMART" id="SM00382">
    <property type="entry name" value="AAA"/>
    <property type="match status" value="2"/>
</dbReference>
<dbReference type="Gene3D" id="3.40.50.300">
    <property type="entry name" value="P-loop containing nucleotide triphosphate hydrolases"/>
    <property type="match status" value="3"/>
</dbReference>
<keyword evidence="5 11" id="KW-0067">ATP-binding</keyword>
<dbReference type="Gene3D" id="1.10.1780.10">
    <property type="entry name" value="Clp, N-terminal domain"/>
    <property type="match status" value="1"/>
</dbReference>
<dbReference type="CDD" id="cd00009">
    <property type="entry name" value="AAA"/>
    <property type="match status" value="1"/>
</dbReference>
<feature type="domain" description="Clp R" evidence="12">
    <location>
        <begin position="3"/>
        <end position="147"/>
    </location>
</feature>
<dbReference type="FunFam" id="3.40.50.300:FF:000120">
    <property type="entry name" value="ATP-dependent chaperone ClpB"/>
    <property type="match status" value="1"/>
</dbReference>
<evidence type="ECO:0000256" key="6">
    <source>
        <dbReference type="ARBA" id="ARBA00023016"/>
    </source>
</evidence>
<evidence type="ECO:0000256" key="11">
    <source>
        <dbReference type="RuleBase" id="RU362034"/>
    </source>
</evidence>
<evidence type="ECO:0000256" key="8">
    <source>
        <dbReference type="ARBA" id="ARBA00023186"/>
    </source>
</evidence>
<dbReference type="InterPro" id="IPR036628">
    <property type="entry name" value="Clp_N_dom_sf"/>
</dbReference>
<keyword evidence="11" id="KW-0963">Cytoplasm</keyword>
<keyword evidence="3 10" id="KW-0677">Repeat</keyword>
<dbReference type="InterPro" id="IPR004176">
    <property type="entry name" value="Clp_R_N"/>
</dbReference>
<dbReference type="Pfam" id="PF17871">
    <property type="entry name" value="AAA_lid_9"/>
    <property type="match status" value="1"/>
</dbReference>
<comment type="similarity">
    <text evidence="2 11">Belongs to the ClpA/ClpB family.</text>
</comment>
<keyword evidence="6 11" id="KW-0346">Stress response</keyword>
<feature type="coiled-coil region" evidence="11">
    <location>
        <begin position="413"/>
        <end position="527"/>
    </location>
</feature>
<dbReference type="PANTHER" id="PTHR11638:SF18">
    <property type="entry name" value="HEAT SHOCK PROTEIN 104"/>
    <property type="match status" value="1"/>
</dbReference>
<evidence type="ECO:0000256" key="2">
    <source>
        <dbReference type="ARBA" id="ARBA00008675"/>
    </source>
</evidence>
<dbReference type="InterPro" id="IPR003959">
    <property type="entry name" value="ATPase_AAA_core"/>
</dbReference>
<evidence type="ECO:0000313" key="13">
    <source>
        <dbReference type="EMBL" id="TGY63007.1"/>
    </source>
</evidence>
<keyword evidence="14" id="KW-1185">Reference proteome</keyword>
<dbReference type="PRINTS" id="PR00300">
    <property type="entry name" value="CLPPROTEASEA"/>
</dbReference>
<evidence type="ECO:0000256" key="10">
    <source>
        <dbReference type="PROSITE-ProRule" id="PRU01251"/>
    </source>
</evidence>
<dbReference type="GO" id="GO:0034605">
    <property type="term" value="P:cellular response to heat"/>
    <property type="evidence" value="ECO:0007669"/>
    <property type="project" value="TreeGrafter"/>
</dbReference>
<comment type="subunit">
    <text evidence="11">Homohexamer; The oligomerization is ATP-dependent.</text>
</comment>
<dbReference type="Pfam" id="PF02861">
    <property type="entry name" value="Clp_N"/>
    <property type="match status" value="1"/>
</dbReference>
<dbReference type="FunFam" id="3.40.50.300:FF:000025">
    <property type="entry name" value="ATP-dependent Clp protease subunit"/>
    <property type="match status" value="1"/>
</dbReference>
<dbReference type="AlphaFoldDB" id="A0A4S2F3L2"/>
<dbReference type="GO" id="GO:0042026">
    <property type="term" value="P:protein refolding"/>
    <property type="evidence" value="ECO:0007669"/>
    <property type="project" value="UniProtKB-UniRule"/>
</dbReference>
<dbReference type="PANTHER" id="PTHR11638">
    <property type="entry name" value="ATP-DEPENDENT CLP PROTEASE"/>
    <property type="match status" value="1"/>
</dbReference>
<dbReference type="GO" id="GO:0016887">
    <property type="term" value="F:ATP hydrolysis activity"/>
    <property type="evidence" value="ECO:0007669"/>
    <property type="project" value="InterPro"/>
</dbReference>
<protein>
    <recommendedName>
        <fullName evidence="11">Chaperone protein ClpB</fullName>
    </recommendedName>
</protein>
<dbReference type="Gene3D" id="1.10.8.60">
    <property type="match status" value="1"/>
</dbReference>